<reference evidence="3 4" key="1">
    <citation type="submission" date="2018-05" db="EMBL/GenBank/DDBJ databases">
        <title>Genomic Encyclopedia of Type Strains, Phase IV (KMG-IV): sequencing the most valuable type-strain genomes for metagenomic binning, comparative biology and taxonomic classification.</title>
        <authorList>
            <person name="Goeker M."/>
        </authorList>
    </citation>
    <scope>NUCLEOTIDE SEQUENCE [LARGE SCALE GENOMIC DNA]</scope>
    <source>
        <strain evidence="3 4">DSM 6986</strain>
    </source>
</reference>
<dbReference type="PANTHER" id="PTHR13847:SF281">
    <property type="entry name" value="FAD DEPENDENT OXIDOREDUCTASE DOMAIN-CONTAINING PROTEIN"/>
    <property type="match status" value="1"/>
</dbReference>
<dbReference type="RefSeq" id="WP_109613408.1">
    <property type="nucleotide sequence ID" value="NZ_QGGG01000009.1"/>
</dbReference>
<gene>
    <name evidence="3" type="ORF">C7441_109174</name>
</gene>
<dbReference type="OrthoDB" id="9814969at2"/>
<accession>A0A316C1K0</accession>
<evidence type="ECO:0000256" key="1">
    <source>
        <dbReference type="ARBA" id="ARBA00023002"/>
    </source>
</evidence>
<sequence length="436" mass="47803">MADDSIFAADFRSAPYWWEAAAPEPPVPDPLPGQVDVCIIGGGYTGLNCALELARNGVRCLVIDENRIGWGASSRNGGLITGGLKIANSPQAAQLPDEDRERLVAEAIGTFRFVCDLTSREGIDCDLAPVGRFTCAWSKSHYDKLAASVESVARLTGAGAWMVPPERQHEEIGSNHYRGGQVAEGAGTLHPAKYVRGLARAATQAGARLVGACKMTSMRREGSGWIVSTTRGEVSAANVMLATNAYTGPETPWFRRRLVPVASFMIATEELPEDLVRKIAPKARAKADTRRVLSYFRLSPDHRRVLWGGRVGTQDMDPRESARRLHRVMTQVWPELAKAKVTHSWNGNVAFTFDFLPHLGAHDGVHYALGCQGNGVAMQSWLGFQAARAMISAQPSDSMFARFPFTTKPLYSGDPWMLPAVLAWYHLRDWIDRTRG</sequence>
<proteinExistence type="predicted"/>
<dbReference type="PANTHER" id="PTHR13847">
    <property type="entry name" value="SARCOSINE DEHYDROGENASE-RELATED"/>
    <property type="match status" value="1"/>
</dbReference>
<dbReference type="InterPro" id="IPR036188">
    <property type="entry name" value="FAD/NAD-bd_sf"/>
</dbReference>
<dbReference type="STRING" id="1192868.GCA_000304395_03752"/>
<dbReference type="AlphaFoldDB" id="A0A316C1K0"/>
<dbReference type="EMBL" id="QGGG01000009">
    <property type="protein sequence ID" value="PWJ82405.1"/>
    <property type="molecule type" value="Genomic_DNA"/>
</dbReference>
<feature type="domain" description="FAD dependent oxidoreductase" evidence="2">
    <location>
        <begin position="36"/>
        <end position="383"/>
    </location>
</feature>
<evidence type="ECO:0000313" key="4">
    <source>
        <dbReference type="Proteomes" id="UP000245396"/>
    </source>
</evidence>
<dbReference type="InterPro" id="IPR006076">
    <property type="entry name" value="FAD-dep_OxRdtase"/>
</dbReference>
<comment type="caution">
    <text evidence="3">The sequence shown here is derived from an EMBL/GenBank/DDBJ whole genome shotgun (WGS) entry which is preliminary data.</text>
</comment>
<dbReference type="Pfam" id="PF01266">
    <property type="entry name" value="DAO"/>
    <property type="match status" value="1"/>
</dbReference>
<organism evidence="3 4">
    <name type="scientific">Pseudaminobacter salicylatoxidans</name>
    <dbReference type="NCBI Taxonomy" id="93369"/>
    <lineage>
        <taxon>Bacteria</taxon>
        <taxon>Pseudomonadati</taxon>
        <taxon>Pseudomonadota</taxon>
        <taxon>Alphaproteobacteria</taxon>
        <taxon>Hyphomicrobiales</taxon>
        <taxon>Phyllobacteriaceae</taxon>
        <taxon>Pseudaminobacter</taxon>
    </lineage>
</organism>
<evidence type="ECO:0000259" key="2">
    <source>
        <dbReference type="Pfam" id="PF01266"/>
    </source>
</evidence>
<dbReference type="Proteomes" id="UP000245396">
    <property type="component" value="Unassembled WGS sequence"/>
</dbReference>
<dbReference type="SUPFAM" id="SSF51905">
    <property type="entry name" value="FAD/NAD(P)-binding domain"/>
    <property type="match status" value="1"/>
</dbReference>
<keyword evidence="4" id="KW-1185">Reference proteome</keyword>
<dbReference type="Gene3D" id="3.30.9.10">
    <property type="entry name" value="D-Amino Acid Oxidase, subunit A, domain 2"/>
    <property type="match status" value="1"/>
</dbReference>
<name>A0A316C1K0_PSESE</name>
<dbReference type="Gene3D" id="3.50.50.60">
    <property type="entry name" value="FAD/NAD(P)-binding domain"/>
    <property type="match status" value="1"/>
</dbReference>
<keyword evidence="1" id="KW-0560">Oxidoreductase</keyword>
<dbReference type="GO" id="GO:0016491">
    <property type="term" value="F:oxidoreductase activity"/>
    <property type="evidence" value="ECO:0007669"/>
    <property type="project" value="UniProtKB-KW"/>
</dbReference>
<evidence type="ECO:0000313" key="3">
    <source>
        <dbReference type="EMBL" id="PWJ82405.1"/>
    </source>
</evidence>
<dbReference type="GO" id="GO:0005737">
    <property type="term" value="C:cytoplasm"/>
    <property type="evidence" value="ECO:0007669"/>
    <property type="project" value="TreeGrafter"/>
</dbReference>
<protein>
    <submittedName>
        <fullName evidence="3">Glycine/D-amino acid oxidase-like deaminating enzyme</fullName>
    </submittedName>
</protein>